<keyword evidence="4" id="KW-1185">Reference proteome</keyword>
<sequence length="216" mass="25193">MAASSPIKCHLLANYHPTVWGYHFLSYTPVIFFGCRKLLTKKKLKLMSTNKQSGKCWCKFQRNDDNLHVVSLCFRLVRQQDHYMSANVFKKFTEQDGKFKETFTNDVKGLLSLYEALHLRVRDEEILEEALTFSTTHLKSIVSNLSNNSLKVEVTEALSQPIRMTLARMGAKKYISIDEINDAHNYLLLKFAKLDFNMLQKFHQRELNQLTRLNII</sequence>
<dbReference type="OrthoDB" id="1877784at2759"/>
<dbReference type="InterPro" id="IPR036965">
    <property type="entry name" value="Terpene_synth_N_sf"/>
</dbReference>
<gene>
    <name evidence="3" type="ORF">H5410_032457</name>
</gene>
<feature type="domain" description="Terpene synthase N-terminal" evidence="2">
    <location>
        <begin position="56"/>
        <end position="158"/>
    </location>
</feature>
<keyword evidence="1" id="KW-0812">Transmembrane</keyword>
<dbReference type="InterPro" id="IPR001906">
    <property type="entry name" value="Terpene_synth_N"/>
</dbReference>
<dbReference type="GO" id="GO:0016114">
    <property type="term" value="P:terpenoid biosynthetic process"/>
    <property type="evidence" value="ECO:0007669"/>
    <property type="project" value="InterPro"/>
</dbReference>
<dbReference type="Gene3D" id="1.10.600.10">
    <property type="entry name" value="Farnesyl Diphosphate Synthase"/>
    <property type="match status" value="1"/>
</dbReference>
<feature type="transmembrane region" description="Helical" evidence="1">
    <location>
        <begin position="20"/>
        <end position="39"/>
    </location>
</feature>
<accession>A0A9J5YMX9</accession>
<dbReference type="InterPro" id="IPR050148">
    <property type="entry name" value="Terpene_synthase-like"/>
</dbReference>
<dbReference type="InterPro" id="IPR008949">
    <property type="entry name" value="Isoprenoid_synthase_dom_sf"/>
</dbReference>
<dbReference type="PANTHER" id="PTHR31225">
    <property type="entry name" value="OS04G0344100 PROTEIN-RELATED"/>
    <property type="match status" value="1"/>
</dbReference>
<comment type="caution">
    <text evidence="3">The sequence shown here is derived from an EMBL/GenBank/DDBJ whole genome shotgun (WGS) entry which is preliminary data.</text>
</comment>
<protein>
    <recommendedName>
        <fullName evidence="2">Terpene synthase N-terminal domain-containing protein</fullName>
    </recommendedName>
</protein>
<dbReference type="SUPFAM" id="SSF48239">
    <property type="entry name" value="Terpenoid cyclases/Protein prenyltransferases"/>
    <property type="match status" value="1"/>
</dbReference>
<dbReference type="SUPFAM" id="SSF48576">
    <property type="entry name" value="Terpenoid synthases"/>
    <property type="match status" value="1"/>
</dbReference>
<organism evidence="3 4">
    <name type="scientific">Solanum commersonii</name>
    <name type="common">Commerson's wild potato</name>
    <name type="synonym">Commerson's nightshade</name>
    <dbReference type="NCBI Taxonomy" id="4109"/>
    <lineage>
        <taxon>Eukaryota</taxon>
        <taxon>Viridiplantae</taxon>
        <taxon>Streptophyta</taxon>
        <taxon>Embryophyta</taxon>
        <taxon>Tracheophyta</taxon>
        <taxon>Spermatophyta</taxon>
        <taxon>Magnoliopsida</taxon>
        <taxon>eudicotyledons</taxon>
        <taxon>Gunneridae</taxon>
        <taxon>Pentapetalae</taxon>
        <taxon>asterids</taxon>
        <taxon>lamiids</taxon>
        <taxon>Solanales</taxon>
        <taxon>Solanaceae</taxon>
        <taxon>Solanoideae</taxon>
        <taxon>Solaneae</taxon>
        <taxon>Solanum</taxon>
    </lineage>
</organism>
<dbReference type="Proteomes" id="UP000824120">
    <property type="component" value="Chromosome 6"/>
</dbReference>
<dbReference type="PANTHER" id="PTHR31225:SF225">
    <property type="entry name" value="SESQUITERPENE SYNTHASE 12"/>
    <property type="match status" value="1"/>
</dbReference>
<keyword evidence="1" id="KW-1133">Transmembrane helix</keyword>
<evidence type="ECO:0000313" key="4">
    <source>
        <dbReference type="Proteomes" id="UP000824120"/>
    </source>
</evidence>
<evidence type="ECO:0000259" key="2">
    <source>
        <dbReference type="Pfam" id="PF01397"/>
    </source>
</evidence>
<evidence type="ECO:0000313" key="3">
    <source>
        <dbReference type="EMBL" id="KAG5601087.1"/>
    </source>
</evidence>
<dbReference type="GO" id="GO:0010333">
    <property type="term" value="F:terpene synthase activity"/>
    <property type="evidence" value="ECO:0007669"/>
    <property type="project" value="InterPro"/>
</dbReference>
<reference evidence="3 4" key="1">
    <citation type="submission" date="2020-09" db="EMBL/GenBank/DDBJ databases">
        <title>De no assembly of potato wild relative species, Solanum commersonii.</title>
        <authorList>
            <person name="Cho K."/>
        </authorList>
    </citation>
    <scope>NUCLEOTIDE SEQUENCE [LARGE SCALE GENOMIC DNA]</scope>
    <source>
        <strain evidence="3">LZ3.2</strain>
        <tissue evidence="3">Leaf</tissue>
    </source>
</reference>
<dbReference type="EMBL" id="JACXVP010000006">
    <property type="protein sequence ID" value="KAG5601087.1"/>
    <property type="molecule type" value="Genomic_DNA"/>
</dbReference>
<dbReference type="Pfam" id="PF01397">
    <property type="entry name" value="Terpene_synth"/>
    <property type="match status" value="1"/>
</dbReference>
<dbReference type="AlphaFoldDB" id="A0A9J5YMX9"/>
<keyword evidence="1" id="KW-0472">Membrane</keyword>
<dbReference type="InterPro" id="IPR008930">
    <property type="entry name" value="Terpenoid_cyclase/PrenylTrfase"/>
</dbReference>
<dbReference type="Gene3D" id="1.50.10.130">
    <property type="entry name" value="Terpene synthase, N-terminal domain"/>
    <property type="match status" value="1"/>
</dbReference>
<name>A0A9J5YMX9_SOLCO</name>
<evidence type="ECO:0000256" key="1">
    <source>
        <dbReference type="SAM" id="Phobius"/>
    </source>
</evidence>
<proteinExistence type="predicted"/>